<comment type="caution">
    <text evidence="3">The sequence shown here is derived from an EMBL/GenBank/DDBJ whole genome shotgun (WGS) entry which is preliminary data.</text>
</comment>
<dbReference type="Pfam" id="PF00534">
    <property type="entry name" value="Glycos_transf_1"/>
    <property type="match status" value="1"/>
</dbReference>
<dbReference type="Proteomes" id="UP000284161">
    <property type="component" value="Unassembled WGS sequence"/>
</dbReference>
<accession>A0A412E4F8</accession>
<feature type="domain" description="Glycosyltransferase subfamily 4-like N-terminal" evidence="2">
    <location>
        <begin position="16"/>
        <end position="177"/>
    </location>
</feature>
<feature type="domain" description="Glycosyl transferase family 1" evidence="1">
    <location>
        <begin position="192"/>
        <end position="314"/>
    </location>
</feature>
<dbReference type="InterPro" id="IPR001296">
    <property type="entry name" value="Glyco_trans_1"/>
</dbReference>
<name>A0A412E4F8_BACSE</name>
<reference evidence="3 4" key="1">
    <citation type="submission" date="2018-08" db="EMBL/GenBank/DDBJ databases">
        <title>A genome reference for cultivated species of the human gut microbiota.</title>
        <authorList>
            <person name="Zou Y."/>
            <person name="Xue W."/>
            <person name="Luo G."/>
        </authorList>
    </citation>
    <scope>NUCLEOTIDE SEQUENCE [LARGE SCALE GENOMIC DNA]</scope>
    <source>
        <strain evidence="3 4">AF25-6</strain>
    </source>
</reference>
<evidence type="ECO:0000313" key="3">
    <source>
        <dbReference type="EMBL" id="RGR27486.1"/>
    </source>
</evidence>
<dbReference type="InterPro" id="IPR028098">
    <property type="entry name" value="Glyco_trans_4-like_N"/>
</dbReference>
<dbReference type="GO" id="GO:0016757">
    <property type="term" value="F:glycosyltransferase activity"/>
    <property type="evidence" value="ECO:0007669"/>
    <property type="project" value="InterPro"/>
</dbReference>
<proteinExistence type="predicted"/>
<sequence length="386" mass="45116">MKRKKVLFVIDLIKTGGAEKILLDFRRYLLDEGYEVPVYVLYGDISSFYCGLRKNSAIAFFKLFQQIYLWLKLIFIVKHENPDCVFSYLDRSNIITQFLPIGRKYKILTVHNILSVQYDKIKNNMLKWLVFKFIHFSYNIGRRTTIIAVSNQVKDDLIDNFNIDSKRVYVVNNGVDAADIMSKSQEAITEFAVDPDCIYILNIGRFTLQKAQWKLVKAFSILIKSNPKLRLLLIGEGELKAELEKLIEDLSLKDYVLILPFSHNPYKFMKLSTVMVLPSLYEGFPIVLSEASILRLPVIGSNKAIPQEIFDDVKSWKNYVYNNIVFFPDYSSHLYEDDILLAKLMENILSQDNFVKTWNDNIANWHRRNDKSVQYENYVRFINGDL</sequence>
<dbReference type="PANTHER" id="PTHR12526">
    <property type="entry name" value="GLYCOSYLTRANSFERASE"/>
    <property type="match status" value="1"/>
</dbReference>
<protein>
    <submittedName>
        <fullName evidence="3">Glycosyltransferase</fullName>
    </submittedName>
</protein>
<keyword evidence="3" id="KW-0808">Transferase</keyword>
<dbReference type="AlphaFoldDB" id="A0A412E4F8"/>
<dbReference type="Pfam" id="PF13439">
    <property type="entry name" value="Glyco_transf_4"/>
    <property type="match status" value="1"/>
</dbReference>
<evidence type="ECO:0000259" key="1">
    <source>
        <dbReference type="Pfam" id="PF00534"/>
    </source>
</evidence>
<gene>
    <name evidence="3" type="ORF">DWY58_10905</name>
</gene>
<organism evidence="3 4">
    <name type="scientific">Bacteroides stercoris</name>
    <dbReference type="NCBI Taxonomy" id="46506"/>
    <lineage>
        <taxon>Bacteria</taxon>
        <taxon>Pseudomonadati</taxon>
        <taxon>Bacteroidota</taxon>
        <taxon>Bacteroidia</taxon>
        <taxon>Bacteroidales</taxon>
        <taxon>Bacteroidaceae</taxon>
        <taxon>Bacteroides</taxon>
    </lineage>
</organism>
<evidence type="ECO:0000313" key="4">
    <source>
        <dbReference type="Proteomes" id="UP000284161"/>
    </source>
</evidence>
<dbReference type="Gene3D" id="3.40.50.2000">
    <property type="entry name" value="Glycogen Phosphorylase B"/>
    <property type="match status" value="2"/>
</dbReference>
<evidence type="ECO:0000259" key="2">
    <source>
        <dbReference type="Pfam" id="PF13439"/>
    </source>
</evidence>
<dbReference type="RefSeq" id="WP_117917499.1">
    <property type="nucleotide sequence ID" value="NZ_QRUB01000009.1"/>
</dbReference>
<dbReference type="PANTHER" id="PTHR12526:SF630">
    <property type="entry name" value="GLYCOSYLTRANSFERASE"/>
    <property type="match status" value="1"/>
</dbReference>
<dbReference type="CDD" id="cd03811">
    <property type="entry name" value="GT4_GT28_WabH-like"/>
    <property type="match status" value="1"/>
</dbReference>
<dbReference type="SUPFAM" id="SSF53756">
    <property type="entry name" value="UDP-Glycosyltransferase/glycogen phosphorylase"/>
    <property type="match status" value="1"/>
</dbReference>
<dbReference type="EMBL" id="QRUB01000009">
    <property type="protein sequence ID" value="RGR27486.1"/>
    <property type="molecule type" value="Genomic_DNA"/>
</dbReference>